<evidence type="ECO:0000256" key="2">
    <source>
        <dbReference type="ARBA" id="ARBA00022723"/>
    </source>
</evidence>
<feature type="binding site" evidence="9">
    <location>
        <position position="201"/>
    </location>
    <ligand>
        <name>Mg(2+)</name>
        <dbReference type="ChEBI" id="CHEBI:18420"/>
    </ligand>
</feature>
<comment type="catalytic activity">
    <reaction evidence="8 9">
        <text>D-ribose 5-phosphate + ATP = 5-phospho-alpha-D-ribose 1-diphosphate + AMP + H(+)</text>
        <dbReference type="Rhea" id="RHEA:15609"/>
        <dbReference type="ChEBI" id="CHEBI:15378"/>
        <dbReference type="ChEBI" id="CHEBI:30616"/>
        <dbReference type="ChEBI" id="CHEBI:58017"/>
        <dbReference type="ChEBI" id="CHEBI:78346"/>
        <dbReference type="ChEBI" id="CHEBI:456215"/>
        <dbReference type="EC" id="2.7.6.1"/>
    </reaction>
</comment>
<dbReference type="Proteomes" id="UP000321820">
    <property type="component" value="Chromosome"/>
</dbReference>
<dbReference type="EC" id="2.7.6.1" evidence="9"/>
<dbReference type="Pfam" id="PF13793">
    <property type="entry name" value="Pribosyltran_N"/>
    <property type="match status" value="1"/>
</dbReference>
<dbReference type="GO" id="GO:0000287">
    <property type="term" value="F:magnesium ion binding"/>
    <property type="evidence" value="ECO:0007669"/>
    <property type="project" value="UniProtKB-UniRule"/>
</dbReference>
<comment type="similarity">
    <text evidence="9">Belongs to the ribose-phosphate pyrophosphokinase family. Class I subfamily.</text>
</comment>
<keyword evidence="1 9" id="KW-0808">Transferase</keyword>
<dbReference type="Pfam" id="PF14572">
    <property type="entry name" value="Pribosyl_synth"/>
    <property type="match status" value="1"/>
</dbReference>
<dbReference type="NCBIfam" id="NF002320">
    <property type="entry name" value="PRK01259.1"/>
    <property type="match status" value="1"/>
</dbReference>
<accession>A0A5B9EBT2</accession>
<evidence type="ECO:0000256" key="8">
    <source>
        <dbReference type="ARBA" id="ARBA00049535"/>
    </source>
</evidence>
<gene>
    <name evidence="9" type="primary">prs</name>
    <name evidence="12" type="ORF">FTW19_05355</name>
</gene>
<evidence type="ECO:0000256" key="10">
    <source>
        <dbReference type="SAM" id="MobiDB-lite"/>
    </source>
</evidence>
<dbReference type="UniPathway" id="UPA00087">
    <property type="reaction ID" value="UER00172"/>
</dbReference>
<dbReference type="PROSITE" id="PS00114">
    <property type="entry name" value="PRPP_SYNTHASE"/>
    <property type="match status" value="1"/>
</dbReference>
<dbReference type="OrthoDB" id="9777067at2"/>
<keyword evidence="9" id="KW-0963">Cytoplasm</keyword>
<evidence type="ECO:0000313" key="13">
    <source>
        <dbReference type="Proteomes" id="UP000321820"/>
    </source>
</evidence>
<dbReference type="GO" id="GO:0006015">
    <property type="term" value="P:5-phosphoribose 1-diphosphate biosynthetic process"/>
    <property type="evidence" value="ECO:0007669"/>
    <property type="project" value="UniProtKB-UniRule"/>
</dbReference>
<evidence type="ECO:0000256" key="6">
    <source>
        <dbReference type="ARBA" id="ARBA00022840"/>
    </source>
</evidence>
<sequence length="345" mass="37527">MTDATLSQSELNSMPSPAVKPAERKRASRIADDKRFKIFCGSANKPLCEEVCKFLGVAMGETRLQRFSDGEIHFQLLENVRGADVFLVQPTSFPVDQHLVELLIMIDALKRASAGRITVVIPYYGYARQDRKDRPRVAISSKLVADLLQTAGANRALLVDLHAAQIQGFFNIPVDHLFASPVLVSHFREMNLPNLTVVSPDAGGVERARFFAQKINAPLAIVDKRRTDINVTEVMNVIGDVKGRTCLVLDDIIDTAGTLVKTAEALLEQGAAEVYACASHAVLSGPASERIAASRLKQVVVTNTIPLNEDAQKLGDKIKVLSIAGLLGRAIESIHMETSVSSLFS</sequence>
<dbReference type="InterPro" id="IPR029057">
    <property type="entry name" value="PRTase-like"/>
</dbReference>
<dbReference type="NCBIfam" id="TIGR01251">
    <property type="entry name" value="ribP_PPkin"/>
    <property type="match status" value="1"/>
</dbReference>
<feature type="binding site" evidence="9">
    <location>
        <begin position="254"/>
        <end position="258"/>
    </location>
    <ligand>
        <name>D-ribose 5-phosphate</name>
        <dbReference type="ChEBI" id="CHEBI:78346"/>
    </ligand>
</feature>
<keyword evidence="2 9" id="KW-0479">Metal-binding</keyword>
<dbReference type="HAMAP" id="MF_00583_B">
    <property type="entry name" value="RibP_PPkinase_B"/>
    <property type="match status" value="1"/>
</dbReference>
<dbReference type="GO" id="GO:0002189">
    <property type="term" value="C:ribose phosphate diphosphokinase complex"/>
    <property type="evidence" value="ECO:0007669"/>
    <property type="project" value="TreeGrafter"/>
</dbReference>
<dbReference type="EMBL" id="CP042806">
    <property type="protein sequence ID" value="QEE27486.1"/>
    <property type="molecule type" value="Genomic_DNA"/>
</dbReference>
<evidence type="ECO:0000313" key="12">
    <source>
        <dbReference type="EMBL" id="QEE27486.1"/>
    </source>
</evidence>
<keyword evidence="6 9" id="KW-0067">ATP-binding</keyword>
<dbReference type="FunFam" id="3.40.50.2020:FF:000014">
    <property type="entry name" value="Ribose-phosphate pyrophosphokinase 1"/>
    <property type="match status" value="1"/>
</dbReference>
<dbReference type="KEGG" id="talb:FTW19_05355"/>
<keyword evidence="4 9" id="KW-0547">Nucleotide-binding</keyword>
<evidence type="ECO:0000259" key="11">
    <source>
        <dbReference type="Pfam" id="PF13793"/>
    </source>
</evidence>
<comment type="pathway">
    <text evidence="9">Metabolic intermediate biosynthesis; 5-phospho-alpha-D-ribose 1-diphosphate biosynthesis; 5-phospho-alpha-D-ribose 1-diphosphate from D-ribose 5-phosphate (route I): step 1/1.</text>
</comment>
<comment type="cofactor">
    <cofactor evidence="9">
        <name>Mg(2+)</name>
        <dbReference type="ChEBI" id="CHEBI:18420"/>
    </cofactor>
    <text evidence="9">Binds 2 Mg(2+) ions per subunit.</text>
</comment>
<dbReference type="SUPFAM" id="SSF53271">
    <property type="entry name" value="PRTase-like"/>
    <property type="match status" value="1"/>
</dbReference>
<protein>
    <recommendedName>
        <fullName evidence="9">Ribose-phosphate pyrophosphokinase</fullName>
        <shortName evidence="9">RPPK</shortName>
        <ecNumber evidence="9">2.7.6.1</ecNumber>
    </recommendedName>
    <alternativeName>
        <fullName evidence="9">5-phospho-D-ribosyl alpha-1-diphosphate synthase</fullName>
    </alternativeName>
    <alternativeName>
        <fullName evidence="9">Phosphoribosyl diphosphate synthase</fullName>
    </alternativeName>
    <alternativeName>
        <fullName evidence="9">Phosphoribosyl pyrophosphate synthase</fullName>
        <shortName evidence="9">P-Rib-PP synthase</shortName>
        <shortName evidence="9">PRPP synthase</shortName>
        <shortName evidence="9">PRPPase</shortName>
    </alternativeName>
</protein>
<feature type="binding site" evidence="9">
    <location>
        <begin position="128"/>
        <end position="129"/>
    </location>
    <ligand>
        <name>ATP</name>
        <dbReference type="ChEBI" id="CHEBI:30616"/>
    </ligand>
</feature>
<comment type="subunit">
    <text evidence="9">Homohexamer.</text>
</comment>
<dbReference type="SMART" id="SM01400">
    <property type="entry name" value="Pribosyltran_N"/>
    <property type="match status" value="1"/>
</dbReference>
<dbReference type="AlphaFoldDB" id="A0A5B9EBT2"/>
<dbReference type="InterPro" id="IPR037515">
    <property type="entry name" value="Rib-P_diPkinase_bac"/>
</dbReference>
<dbReference type="PANTHER" id="PTHR10210:SF41">
    <property type="entry name" value="RIBOSE-PHOSPHATE PYROPHOSPHOKINASE 1, CHLOROPLASTIC"/>
    <property type="match status" value="1"/>
</dbReference>
<evidence type="ECO:0000256" key="4">
    <source>
        <dbReference type="ARBA" id="ARBA00022741"/>
    </source>
</evidence>
<dbReference type="FunFam" id="3.40.50.2020:FF:000002">
    <property type="entry name" value="Ribose-phosphate pyrophosphokinase"/>
    <property type="match status" value="1"/>
</dbReference>
<dbReference type="GO" id="GO:0009156">
    <property type="term" value="P:ribonucleoside monophosphate biosynthetic process"/>
    <property type="evidence" value="ECO:0007669"/>
    <property type="project" value="InterPro"/>
</dbReference>
<feature type="binding site" evidence="9">
    <location>
        <position position="162"/>
    </location>
    <ligand>
        <name>Mg(2+)</name>
        <dbReference type="ChEBI" id="CHEBI:18420"/>
    </ligand>
</feature>
<keyword evidence="3 9" id="KW-0545">Nucleotide biosynthesis</keyword>
<feature type="active site" evidence="9">
    <location>
        <position position="224"/>
    </location>
</feature>
<dbReference type="GO" id="GO:0005737">
    <property type="term" value="C:cytoplasm"/>
    <property type="evidence" value="ECO:0007669"/>
    <property type="project" value="UniProtKB-SubCell"/>
</dbReference>
<dbReference type="InterPro" id="IPR000836">
    <property type="entry name" value="PRTase_dom"/>
</dbReference>
<dbReference type="GO" id="GO:0005524">
    <property type="term" value="F:ATP binding"/>
    <property type="evidence" value="ECO:0007669"/>
    <property type="project" value="UniProtKB-KW"/>
</dbReference>
<evidence type="ECO:0000256" key="9">
    <source>
        <dbReference type="HAMAP-Rule" id="MF_00583"/>
    </source>
</evidence>
<evidence type="ECO:0000256" key="5">
    <source>
        <dbReference type="ARBA" id="ARBA00022777"/>
    </source>
</evidence>
<dbReference type="GO" id="GO:0016301">
    <property type="term" value="F:kinase activity"/>
    <property type="evidence" value="ECO:0007669"/>
    <property type="project" value="UniProtKB-KW"/>
</dbReference>
<feature type="binding site" evidence="9">
    <location>
        <position position="226"/>
    </location>
    <ligand>
        <name>D-ribose 5-phosphate</name>
        <dbReference type="ChEBI" id="CHEBI:78346"/>
    </ligand>
</feature>
<dbReference type="InterPro" id="IPR005946">
    <property type="entry name" value="Rib-P_diPkinase"/>
</dbReference>
<dbReference type="PANTHER" id="PTHR10210">
    <property type="entry name" value="RIBOSE-PHOSPHATE DIPHOSPHOKINASE FAMILY MEMBER"/>
    <property type="match status" value="1"/>
</dbReference>
<feature type="binding site" evidence="9">
    <location>
        <position position="250"/>
    </location>
    <ligand>
        <name>D-ribose 5-phosphate</name>
        <dbReference type="ChEBI" id="CHEBI:78346"/>
    </ligand>
</feature>
<organism evidence="12 13">
    <name type="scientific">Terriglobus albidus</name>
    <dbReference type="NCBI Taxonomy" id="1592106"/>
    <lineage>
        <taxon>Bacteria</taxon>
        <taxon>Pseudomonadati</taxon>
        <taxon>Acidobacteriota</taxon>
        <taxon>Terriglobia</taxon>
        <taxon>Terriglobales</taxon>
        <taxon>Acidobacteriaceae</taxon>
        <taxon>Terriglobus</taxon>
    </lineage>
</organism>
<dbReference type="Gene3D" id="3.40.50.2020">
    <property type="match status" value="2"/>
</dbReference>
<dbReference type="InterPro" id="IPR000842">
    <property type="entry name" value="PRib_PP_synth_CS"/>
</dbReference>
<dbReference type="CDD" id="cd06223">
    <property type="entry name" value="PRTases_typeI"/>
    <property type="match status" value="1"/>
</dbReference>
<comment type="function">
    <text evidence="9">Involved in the biosynthesis of the central metabolite phospho-alpha-D-ribosyl-1-pyrophosphate (PRPP) via the transfer of pyrophosphoryl group from ATP to 1-hydroxyl of ribose-5-phosphate (Rib-5-P).</text>
</comment>
<comment type="subcellular location">
    <subcellularLocation>
        <location evidence="9">Cytoplasm</location>
    </subcellularLocation>
</comment>
<dbReference type="InterPro" id="IPR029099">
    <property type="entry name" value="Pribosyltran_N"/>
</dbReference>
<evidence type="ECO:0000256" key="1">
    <source>
        <dbReference type="ARBA" id="ARBA00022679"/>
    </source>
</evidence>
<keyword evidence="13" id="KW-1185">Reference proteome</keyword>
<feature type="domain" description="Ribose-phosphate pyrophosphokinase N-terminal" evidence="11">
    <location>
        <begin position="37"/>
        <end position="152"/>
    </location>
</feature>
<evidence type="ECO:0000256" key="3">
    <source>
        <dbReference type="ARBA" id="ARBA00022727"/>
    </source>
</evidence>
<reference evidence="12 13" key="1">
    <citation type="submission" date="2019-08" db="EMBL/GenBank/DDBJ databases">
        <title>Complete genome sequence of Terriglobus albidus strain ORNL.</title>
        <authorList>
            <person name="Podar M."/>
        </authorList>
    </citation>
    <scope>NUCLEOTIDE SEQUENCE [LARGE SCALE GENOMIC DNA]</scope>
    <source>
        <strain evidence="12 13">ORNL</strain>
    </source>
</reference>
<feature type="region of interest" description="Disordered" evidence="10">
    <location>
        <begin position="1"/>
        <end position="26"/>
    </location>
</feature>
<dbReference type="GO" id="GO:0004749">
    <property type="term" value="F:ribose phosphate diphosphokinase activity"/>
    <property type="evidence" value="ECO:0007669"/>
    <property type="project" value="UniProtKB-UniRule"/>
</dbReference>
<keyword evidence="5 9" id="KW-0418">Kinase</keyword>
<proteinExistence type="inferred from homology"/>
<feature type="binding site" evidence="9">
    <location>
        <begin position="69"/>
        <end position="71"/>
    </location>
    <ligand>
        <name>ATP</name>
        <dbReference type="ChEBI" id="CHEBI:30616"/>
    </ligand>
</feature>
<feature type="compositionally biased region" description="Polar residues" evidence="10">
    <location>
        <begin position="1"/>
        <end position="15"/>
    </location>
</feature>
<keyword evidence="7 9" id="KW-0460">Magnesium</keyword>
<evidence type="ECO:0000256" key="7">
    <source>
        <dbReference type="ARBA" id="ARBA00022842"/>
    </source>
</evidence>
<dbReference type="GO" id="GO:0006164">
    <property type="term" value="P:purine nucleotide biosynthetic process"/>
    <property type="evidence" value="ECO:0007669"/>
    <property type="project" value="TreeGrafter"/>
</dbReference>
<name>A0A5B9EBT2_9BACT</name>